<feature type="transmembrane region" description="Helical" evidence="7">
    <location>
        <begin position="466"/>
        <end position="485"/>
    </location>
</feature>
<dbReference type="SUPFAM" id="SSF116726">
    <property type="entry name" value="TrkA C-terminal domain-like"/>
    <property type="match status" value="2"/>
</dbReference>
<evidence type="ECO:0000259" key="8">
    <source>
        <dbReference type="PROSITE" id="PS51202"/>
    </source>
</evidence>
<dbReference type="Pfam" id="PF02080">
    <property type="entry name" value="TrkA_C"/>
    <property type="match status" value="1"/>
</dbReference>
<dbReference type="Pfam" id="PF03600">
    <property type="entry name" value="CitMHS"/>
    <property type="match status" value="1"/>
</dbReference>
<reference evidence="9 10" key="1">
    <citation type="journal article" date="2008" name="Int. J. Syst. Evol. Microbiol.">
        <title>Amphritea japonica sp. nov. and Amphritea balenae sp. nov., isolated from the sediment adjacent to sperm whale carcasses off Kagoshima, Japan.</title>
        <authorList>
            <person name="Miyazaki M."/>
            <person name="Nogi Y."/>
            <person name="Fujiwara Y."/>
            <person name="Kawato M."/>
            <person name="Nagahama T."/>
            <person name="Kubokawa K."/>
            <person name="Horikoshi K."/>
        </authorList>
    </citation>
    <scope>NUCLEOTIDE SEQUENCE [LARGE SCALE GENOMIC DNA]</scope>
    <source>
        <strain evidence="9 10">ATCC BAA-1530</strain>
    </source>
</reference>
<feature type="transmembrane region" description="Helical" evidence="7">
    <location>
        <begin position="526"/>
        <end position="544"/>
    </location>
</feature>
<dbReference type="Proteomes" id="UP000595663">
    <property type="component" value="Chromosome"/>
</dbReference>
<evidence type="ECO:0000256" key="7">
    <source>
        <dbReference type="SAM" id="Phobius"/>
    </source>
</evidence>
<accession>A0A7R6PAU8</accession>
<evidence type="ECO:0000313" key="10">
    <source>
        <dbReference type="Proteomes" id="UP000595663"/>
    </source>
</evidence>
<feature type="transmembrane region" description="Helical" evidence="7">
    <location>
        <begin position="195"/>
        <end position="214"/>
    </location>
</feature>
<evidence type="ECO:0000256" key="5">
    <source>
        <dbReference type="ARBA" id="ARBA00022989"/>
    </source>
</evidence>
<dbReference type="GO" id="GO:0005886">
    <property type="term" value="C:plasma membrane"/>
    <property type="evidence" value="ECO:0007669"/>
    <property type="project" value="TreeGrafter"/>
</dbReference>
<dbReference type="Gene3D" id="3.30.70.1450">
    <property type="entry name" value="Regulator of K+ conductance, C-terminal domain"/>
    <property type="match status" value="1"/>
</dbReference>
<evidence type="ECO:0000256" key="4">
    <source>
        <dbReference type="ARBA" id="ARBA00022737"/>
    </source>
</evidence>
<evidence type="ECO:0000256" key="3">
    <source>
        <dbReference type="ARBA" id="ARBA00022692"/>
    </source>
</evidence>
<feature type="domain" description="RCK C-terminal" evidence="8">
    <location>
        <begin position="317"/>
        <end position="404"/>
    </location>
</feature>
<feature type="transmembrane region" description="Helical" evidence="7">
    <location>
        <begin position="551"/>
        <end position="569"/>
    </location>
</feature>
<evidence type="ECO:0000256" key="6">
    <source>
        <dbReference type="ARBA" id="ARBA00023136"/>
    </source>
</evidence>
<organism evidence="9 10">
    <name type="scientific">Amphritea japonica ATCC BAA-1530</name>
    <dbReference type="NCBI Taxonomy" id="1278309"/>
    <lineage>
        <taxon>Bacteria</taxon>
        <taxon>Pseudomonadati</taxon>
        <taxon>Pseudomonadota</taxon>
        <taxon>Gammaproteobacteria</taxon>
        <taxon>Oceanospirillales</taxon>
        <taxon>Oceanospirillaceae</taxon>
        <taxon>Amphritea</taxon>
    </lineage>
</organism>
<keyword evidence="6 7" id="KW-0472">Membrane</keyword>
<feature type="transmembrane region" description="Helical" evidence="7">
    <location>
        <begin position="38"/>
        <end position="55"/>
    </location>
</feature>
<keyword evidence="4" id="KW-0677">Repeat</keyword>
<dbReference type="InterPro" id="IPR006037">
    <property type="entry name" value="RCK_C"/>
</dbReference>
<keyword evidence="3 7" id="KW-0812">Transmembrane</keyword>
<keyword evidence="10" id="KW-1185">Reference proteome</keyword>
<comment type="subcellular location">
    <subcellularLocation>
        <location evidence="1">Membrane</location>
        <topology evidence="1">Multi-pass membrane protein</topology>
    </subcellularLocation>
</comment>
<dbReference type="GO" id="GO:0006813">
    <property type="term" value="P:potassium ion transport"/>
    <property type="evidence" value="ECO:0007669"/>
    <property type="project" value="InterPro"/>
</dbReference>
<gene>
    <name evidence="9" type="ORF">AMJAP_0102</name>
</gene>
<feature type="transmembrane region" description="Helical" evidence="7">
    <location>
        <begin position="497"/>
        <end position="520"/>
    </location>
</feature>
<feature type="transmembrane region" description="Helical" evidence="7">
    <location>
        <begin position="112"/>
        <end position="139"/>
    </location>
</feature>
<dbReference type="EMBL" id="AP014545">
    <property type="protein sequence ID" value="BBB24701.1"/>
    <property type="molecule type" value="Genomic_DNA"/>
</dbReference>
<dbReference type="KEGG" id="ajp:AMJAP_0102"/>
<feature type="transmembrane region" description="Helical" evidence="7">
    <location>
        <begin position="589"/>
        <end position="609"/>
    </location>
</feature>
<dbReference type="GO" id="GO:0008324">
    <property type="term" value="F:monoatomic cation transmembrane transporter activity"/>
    <property type="evidence" value="ECO:0007669"/>
    <property type="project" value="InterPro"/>
</dbReference>
<dbReference type="InterPro" id="IPR051679">
    <property type="entry name" value="DASS-Related_Transporters"/>
</dbReference>
<proteinExistence type="predicted"/>
<keyword evidence="2" id="KW-0813">Transport</keyword>
<dbReference type="RefSeq" id="WP_019621131.1">
    <property type="nucleotide sequence ID" value="NZ_AP014545.1"/>
</dbReference>
<evidence type="ECO:0000313" key="9">
    <source>
        <dbReference type="EMBL" id="BBB24701.1"/>
    </source>
</evidence>
<dbReference type="AlphaFoldDB" id="A0A7R6PAU8"/>
<dbReference type="PANTHER" id="PTHR43652">
    <property type="entry name" value="BASIC AMINO ACID ANTIPORTER YFCC-RELATED"/>
    <property type="match status" value="1"/>
</dbReference>
<keyword evidence="5 7" id="KW-1133">Transmembrane helix</keyword>
<evidence type="ECO:0000256" key="1">
    <source>
        <dbReference type="ARBA" id="ARBA00004141"/>
    </source>
</evidence>
<dbReference type="InterPro" id="IPR036721">
    <property type="entry name" value="RCK_C_sf"/>
</dbReference>
<dbReference type="InterPro" id="IPR004680">
    <property type="entry name" value="Cit_transptr-like_dom"/>
</dbReference>
<dbReference type="PANTHER" id="PTHR43652:SF2">
    <property type="entry name" value="BASIC AMINO ACID ANTIPORTER YFCC-RELATED"/>
    <property type="match status" value="1"/>
</dbReference>
<sequence length="612" mass="65210">MMPADIVLNTHAIAVLLLTALALFLFTRDWLPLESSSLFVLAALATGFQLFPFSSDGKTLHAVDFFSGFGHEALVAVTALMIIGHALARTGALEPVGRALTRLWEVSPQLSFLLTLIVGAVLSAFVNNVPIVILLLPILTSVSLRMKTSASRILMPMGFATLIGGMGTTIGTSTNLLVVSVAVSMGMNPFSMFEFILPVALSSLIAIMYLWLVAPKMLPDRASELGDTSPRIFSAALNINQDGFSDGKTVEEIIEQTDKQIKIQYVKRAGSDALTVPSRQLTLKQDDQLLLSDSPENLKAYEKLLDADLYSSDQKIDDDHPLQAEGQQLAEIIIAQGSPLLNTTVAKTRFADRYQLVVLALHRSGTQSRQAVADIDNTQLQVGDVLLVQGASETIADLKQQGKILVLDATSHIPHSEKAPLALMIMITVVAIAALGILPIAISAVCGVLLLALTNCLGWKDMAQAVNAQIILIVAASLALGFAMLETGAADAMAAGFVNLTAGMSVTMQLSGLMLLMAVMTNIVSNNAAAVIGTPIAIGIANQLGMPLEPFVLAVLFGANMSYATPMAYKTNLLVMTVGGYTFNDFLKVGIPLTIIMWLSLSFLIPVFYPIG</sequence>
<dbReference type="PROSITE" id="PS51202">
    <property type="entry name" value="RCK_C"/>
    <property type="match status" value="1"/>
</dbReference>
<feature type="transmembrane region" description="Helical" evidence="7">
    <location>
        <begin position="6"/>
        <end position="26"/>
    </location>
</feature>
<name>A0A7R6PAU8_9GAMM</name>
<evidence type="ECO:0000256" key="2">
    <source>
        <dbReference type="ARBA" id="ARBA00022448"/>
    </source>
</evidence>
<feature type="transmembrane region" description="Helical" evidence="7">
    <location>
        <begin position="159"/>
        <end position="183"/>
    </location>
</feature>
<protein>
    <submittedName>
        <fullName evidence="9">Citrate transporter</fullName>
    </submittedName>
</protein>
<feature type="transmembrane region" description="Helical" evidence="7">
    <location>
        <begin position="421"/>
        <end position="454"/>
    </location>
</feature>